<organism evidence="18 19">
    <name type="scientific">Brassica napus</name>
    <name type="common">Rape</name>
    <dbReference type="NCBI Taxonomy" id="3708"/>
    <lineage>
        <taxon>Eukaryota</taxon>
        <taxon>Viridiplantae</taxon>
        <taxon>Streptophyta</taxon>
        <taxon>Embryophyta</taxon>
        <taxon>Tracheophyta</taxon>
        <taxon>Spermatophyta</taxon>
        <taxon>Magnoliopsida</taxon>
        <taxon>eudicotyledons</taxon>
        <taxon>Gunneridae</taxon>
        <taxon>Pentapetalae</taxon>
        <taxon>rosids</taxon>
        <taxon>malvids</taxon>
        <taxon>Brassicales</taxon>
        <taxon>Brassicaceae</taxon>
        <taxon>Brassiceae</taxon>
        <taxon>Brassica</taxon>
    </lineage>
</organism>
<keyword evidence="2" id="KW-0723">Serine/threonine-protein kinase</keyword>
<keyword evidence="19" id="KW-1185">Reference proteome</keyword>
<feature type="region of interest" description="Disordered" evidence="14">
    <location>
        <begin position="267"/>
        <end position="289"/>
    </location>
</feature>
<evidence type="ECO:0000256" key="3">
    <source>
        <dbReference type="ARBA" id="ARBA00022679"/>
    </source>
</evidence>
<feature type="transmembrane region" description="Helical" evidence="15">
    <location>
        <begin position="1615"/>
        <end position="1636"/>
    </location>
</feature>
<dbReference type="InterPro" id="IPR002902">
    <property type="entry name" value="GNK2"/>
</dbReference>
<evidence type="ECO:0000256" key="6">
    <source>
        <dbReference type="ARBA" id="ARBA00022737"/>
    </source>
</evidence>
<evidence type="ECO:0000256" key="4">
    <source>
        <dbReference type="ARBA" id="ARBA00022692"/>
    </source>
</evidence>
<feature type="transmembrane region" description="Helical" evidence="15">
    <location>
        <begin position="295"/>
        <end position="317"/>
    </location>
</feature>
<keyword evidence="7 13" id="KW-0547">Nucleotide-binding</keyword>
<evidence type="ECO:0000256" key="12">
    <source>
        <dbReference type="ARBA" id="ARBA00023170"/>
    </source>
</evidence>
<feature type="domain" description="Protein kinase" evidence="16">
    <location>
        <begin position="1673"/>
        <end position="1823"/>
    </location>
</feature>
<sequence>MCLTHLYFSSGANPIWALSPLDPSQANQVATVSFGFVSAQRCGNSLFFRPNNAYDTNRRLVLSTLASQVSSRNGYYNVSVGDGPGKIYALGLCIPGTDPEVCSDCIQTASDGLLESCPNQTNSWDWRADKTLCFVRYSNISFFNRSDLEPTQAEYDSGMYTGNVTTYTRVWNSFMESMITRVGQSPSRYLADVSPRIGERLDDNVYALMQCIPGISSDECEACLQENVRAHQRCCNGYIGGSVGKPVCYFQWDGYAYLGAFDAFNDTHSKPAPPPPTPPPPAPPPPDGNKIATRAIVAIVVSAVTFVVLLAFGLVIWKRLHKKLKFQTDDDMTSPQSLQYDFATIEVATDKFSRNNKLGQGGFGEVYKGMLPNETEIAVKRLSRNSGQGTQEFKNEVVIVAKLQHKNLKEMNEYLSTSLSQTRALIISSLVWRLWNNEAHLDLIDPAIRENYEKDEVIRSIHIGLLCVQETPAHRPEMSTIFQMLTNSSTVLPMPRAPGCFLRSRSNLDPLTYGSEPGHSRFNSVSYSISLFFRPTSTYAINRLLVLSTLASNVSSREGYYNASVGEGPGRIYALGLCLPGTDPTVCSDCIQLASVSLLQNCPNQTNSWFWRSEDDTNTICFVRYSNRSFFNQIDLRPREEFIYDLDFIGDVAKYKRTWGGFMERMISAASSSSPGSLAGRHYAANTTSLSGSRTIYALMQCIPGISSADCNACLQENVRYYQSCCGGKQGGSVRRPVCFFRFDLYWFRNAFHNIASSPPPQSSQDGQELQPTTPPPPPPDGKTISTGVRMALIVSTGIFIALLALGLFVFKRRQSYNTLNLENDDDIISLESLQIDVKTIEAATDQFSETKKIGQGGFGVVYKLVLVSRRSWLSHYRSGSTGSDFSWGIPQPVEILAGFSSRFPSPSSCCYAHLPLDEYPPLVGVEAIHLFQVEPHKPDPPPSPHRNRKNRKSFSYLPKLCLISPSVGLRPEPMTHHSPNISHPVTRRCTSTAVLSSFRRGQVSYLLGVFTKTDVQIWSYLSCAKSLLFTHLPVDSSSSTSSSLAAFSLEKQTTTSLLRSVSLPNIKWKCPSISISVLLSCVAVRLGPEDATGFVSAILRGEDWMLTSLVTISQLSGREDGTKVAVKRLSKNSGQGTEEFKNEVVVVAKLQHRNLVRLLGFCVEGDEQILVYEFVPNKSLDYLLSGLETMEKRFGVKTFRPSFWAAISERRNPGDRPMMSKIILLLSSSKITLQRPRAPGFYFQSSLDQDLEAEGLDSFGKQIHCSVNDASITELDPQRFGLYVIKAEYLINRCYKNSQMNSSFCNLFTYVSRGLRLGFWNNYSFLELIDPAFKINPYMPGYCVFKKLMQIVQHHYVGTRCFSHPTVLTIPTAVLATLASNVISQDGYYNVSVGEGPGMIYALGMCIPGTEPQTCSDCIQASSKYLLQDCQNQTDSYDWSPPFCYVRYSNSSFYNEITLKPQYAEYYTGDIPGNVTEFNRLWEDLMRRMITATSSSTPGSPARRHYTVDMIPFTGFVNIYALMQCIPWISSEDCQKCLLENVRRQQNCCSKYKGGSVRRPVCYSLTDTSPFFGAFDNITLSPPPQGPLPQAPRTSPPLGDLTKKDGKTISTRTIVAIVVPVAIIVLLLALGFTFYRRRKSYKPMKLQTDDDMTNTHQLQYDLNTIEAATDNFSDENKLGEGGFGVVYKGTFSNGTEIAVKRLTRTSRQGFQEFKNEVVVVAKLQHNNLVRLLGFCMEREEKILAWKIWRTGSYAAEEFVDPTLGDNYQIEQVTRCIHIALLCVQADHADRPKICKINSMLTSSKISLPAPHEPGFLGLVLLL</sequence>
<dbReference type="InterPro" id="IPR017441">
    <property type="entry name" value="Protein_kinase_ATP_BS"/>
</dbReference>
<dbReference type="PANTHER" id="PTHR27002:SF1000">
    <property type="entry name" value="BNAC01G14680D PROTEIN"/>
    <property type="match status" value="1"/>
</dbReference>
<name>A0ABQ8DVU8_BRANA</name>
<dbReference type="Gene3D" id="3.30.430.20">
    <property type="entry name" value="Gnk2 domain, C-X8-C-X2-C motif"/>
    <property type="match status" value="6"/>
</dbReference>
<accession>A0ABQ8DVU8</accession>
<keyword evidence="6" id="KW-0677">Repeat</keyword>
<evidence type="ECO:0000256" key="14">
    <source>
        <dbReference type="SAM" id="MobiDB-lite"/>
    </source>
</evidence>
<feature type="binding site" evidence="13">
    <location>
        <position position="1701"/>
    </location>
    <ligand>
        <name>ATP</name>
        <dbReference type="ChEBI" id="CHEBI:30616"/>
    </ligand>
</feature>
<feature type="region of interest" description="Disordered" evidence="14">
    <location>
        <begin position="758"/>
        <end position="785"/>
    </location>
</feature>
<feature type="domain" description="Gnk2-homologous" evidence="17">
    <location>
        <begin position="1350"/>
        <end position="1454"/>
    </location>
</feature>
<dbReference type="InterPro" id="IPR011009">
    <property type="entry name" value="Kinase-like_dom_sf"/>
</dbReference>
<feature type="compositionally biased region" description="Pro residues" evidence="14">
    <location>
        <begin position="271"/>
        <end position="287"/>
    </location>
</feature>
<dbReference type="Gene3D" id="1.10.510.10">
    <property type="entry name" value="Transferase(Phosphotransferase) domain 1"/>
    <property type="match status" value="2"/>
</dbReference>
<dbReference type="InterPro" id="IPR000719">
    <property type="entry name" value="Prot_kinase_dom"/>
</dbReference>
<keyword evidence="3" id="KW-0808">Transferase</keyword>
<feature type="binding site" evidence="13">
    <location>
        <position position="380"/>
    </location>
    <ligand>
        <name>ATP</name>
        <dbReference type="ChEBI" id="CHEBI:30616"/>
    </ligand>
</feature>
<keyword evidence="11 15" id="KW-0472">Membrane</keyword>
<evidence type="ECO:0000256" key="8">
    <source>
        <dbReference type="ARBA" id="ARBA00022777"/>
    </source>
</evidence>
<dbReference type="SUPFAM" id="SSF56112">
    <property type="entry name" value="Protein kinase-like (PK-like)"/>
    <property type="match status" value="4"/>
</dbReference>
<dbReference type="PROSITE" id="PS00107">
    <property type="entry name" value="PROTEIN_KINASE_ATP"/>
    <property type="match status" value="2"/>
</dbReference>
<comment type="subcellular location">
    <subcellularLocation>
        <location evidence="1">Membrane</location>
        <topology evidence="1">Single-pass membrane protein</topology>
    </subcellularLocation>
</comment>
<dbReference type="CDD" id="cd12087">
    <property type="entry name" value="TM_EGFR-like"/>
    <property type="match status" value="1"/>
</dbReference>
<evidence type="ECO:0000313" key="18">
    <source>
        <dbReference type="EMBL" id="KAH0933478.1"/>
    </source>
</evidence>
<proteinExistence type="predicted"/>
<keyword evidence="10 15" id="KW-1133">Transmembrane helix</keyword>
<keyword evidence="5" id="KW-0732">Signal</keyword>
<feature type="domain" description="Gnk2-homologous" evidence="17">
    <location>
        <begin position="1460"/>
        <end position="1572"/>
    </location>
</feature>
<evidence type="ECO:0000256" key="5">
    <source>
        <dbReference type="ARBA" id="ARBA00022729"/>
    </source>
</evidence>
<evidence type="ECO:0000313" key="19">
    <source>
        <dbReference type="Proteomes" id="UP000824890"/>
    </source>
</evidence>
<evidence type="ECO:0000256" key="11">
    <source>
        <dbReference type="ARBA" id="ARBA00023136"/>
    </source>
</evidence>
<dbReference type="CDD" id="cd23509">
    <property type="entry name" value="Gnk2-like"/>
    <property type="match status" value="6"/>
</dbReference>
<dbReference type="Gene3D" id="3.30.200.20">
    <property type="entry name" value="Phosphorylase Kinase, domain 1"/>
    <property type="match status" value="3"/>
</dbReference>
<dbReference type="SMART" id="SM00219">
    <property type="entry name" value="TyrKc"/>
    <property type="match status" value="1"/>
</dbReference>
<keyword evidence="9 13" id="KW-0067">ATP-binding</keyword>
<comment type="caution">
    <text evidence="18">The sequence shown here is derived from an EMBL/GenBank/DDBJ whole genome shotgun (WGS) entry which is preliminary data.</text>
</comment>
<evidence type="ECO:0000259" key="17">
    <source>
        <dbReference type="PROSITE" id="PS51473"/>
    </source>
</evidence>
<dbReference type="Pfam" id="PF01657">
    <property type="entry name" value="Stress-antifung"/>
    <property type="match status" value="6"/>
</dbReference>
<dbReference type="InterPro" id="IPR020635">
    <property type="entry name" value="Tyr_kinase_cat_dom"/>
</dbReference>
<dbReference type="InterPro" id="IPR001245">
    <property type="entry name" value="Ser-Thr/Tyr_kinase_cat_dom"/>
</dbReference>
<gene>
    <name evidence="18" type="ORF">HID58_010595</name>
</gene>
<feature type="domain" description="Protein kinase" evidence="16">
    <location>
        <begin position="1085"/>
        <end position="1518"/>
    </location>
</feature>
<evidence type="ECO:0000256" key="13">
    <source>
        <dbReference type="PROSITE-ProRule" id="PRU10141"/>
    </source>
</evidence>
<feature type="domain" description="Gnk2-homologous" evidence="17">
    <location>
        <begin position="637"/>
        <end position="748"/>
    </location>
</feature>
<dbReference type="Pfam" id="PF07714">
    <property type="entry name" value="PK_Tyr_Ser-Thr"/>
    <property type="match status" value="3"/>
</dbReference>
<evidence type="ECO:0000256" key="2">
    <source>
        <dbReference type="ARBA" id="ARBA00022527"/>
    </source>
</evidence>
<feature type="domain" description="Gnk2-homologous" evidence="17">
    <location>
        <begin position="36"/>
        <end position="142"/>
    </location>
</feature>
<dbReference type="PROSITE" id="PS50011">
    <property type="entry name" value="PROTEIN_KINASE_DOM"/>
    <property type="match status" value="2"/>
</dbReference>
<evidence type="ECO:0000256" key="9">
    <source>
        <dbReference type="ARBA" id="ARBA00022840"/>
    </source>
</evidence>
<reference evidence="18 19" key="1">
    <citation type="submission" date="2021-05" db="EMBL/GenBank/DDBJ databases">
        <title>Genome Assembly of Synthetic Allotetraploid Brassica napus Reveals Homoeologous Exchanges between Subgenomes.</title>
        <authorList>
            <person name="Davis J.T."/>
        </authorList>
    </citation>
    <scope>NUCLEOTIDE SEQUENCE [LARGE SCALE GENOMIC DNA]</scope>
    <source>
        <strain evidence="19">cv. Da-Ae</strain>
        <tissue evidence="18">Seedling</tissue>
    </source>
</reference>
<keyword evidence="12" id="KW-0675">Receptor</keyword>
<dbReference type="PROSITE" id="PS51473">
    <property type="entry name" value="GNK2"/>
    <property type="match status" value="6"/>
</dbReference>
<keyword evidence="4 15" id="KW-0812">Transmembrane</keyword>
<evidence type="ECO:0000256" key="15">
    <source>
        <dbReference type="SAM" id="Phobius"/>
    </source>
</evidence>
<feature type="transmembrane region" description="Helical" evidence="15">
    <location>
        <begin position="791"/>
        <end position="811"/>
    </location>
</feature>
<evidence type="ECO:0000256" key="7">
    <source>
        <dbReference type="ARBA" id="ARBA00022741"/>
    </source>
</evidence>
<dbReference type="InterPro" id="IPR038408">
    <property type="entry name" value="GNK2_sf"/>
</dbReference>
<keyword evidence="8" id="KW-0418">Kinase</keyword>
<feature type="domain" description="Gnk2-homologous" evidence="17">
    <location>
        <begin position="520"/>
        <end position="630"/>
    </location>
</feature>
<evidence type="ECO:0000259" key="16">
    <source>
        <dbReference type="PROSITE" id="PS50011"/>
    </source>
</evidence>
<evidence type="ECO:0000256" key="10">
    <source>
        <dbReference type="ARBA" id="ARBA00022989"/>
    </source>
</evidence>
<evidence type="ECO:0000256" key="1">
    <source>
        <dbReference type="ARBA" id="ARBA00004167"/>
    </source>
</evidence>
<feature type="region of interest" description="Disordered" evidence="14">
    <location>
        <begin position="1583"/>
        <end position="1605"/>
    </location>
</feature>
<dbReference type="EMBL" id="JAGKQM010000003">
    <property type="protein sequence ID" value="KAH0933478.1"/>
    <property type="molecule type" value="Genomic_DNA"/>
</dbReference>
<feature type="domain" description="Gnk2-homologous" evidence="17">
    <location>
        <begin position="148"/>
        <end position="257"/>
    </location>
</feature>
<protein>
    <submittedName>
        <fullName evidence="18">Uncharacterized protein</fullName>
    </submittedName>
</protein>
<dbReference type="Proteomes" id="UP000824890">
    <property type="component" value="Unassembled WGS sequence"/>
</dbReference>
<dbReference type="PANTHER" id="PTHR27002">
    <property type="entry name" value="RECEPTOR-LIKE SERINE/THREONINE-PROTEIN KINASE SD1-8"/>
    <property type="match status" value="1"/>
</dbReference>